<dbReference type="GO" id="GO:0051536">
    <property type="term" value="F:iron-sulfur cluster binding"/>
    <property type="evidence" value="ECO:0007669"/>
    <property type="project" value="InterPro"/>
</dbReference>
<protein>
    <recommendedName>
        <fullName evidence="2">NADH:ubiquinone oxidoreductase-like 20kDa subunit domain-containing protein</fullName>
    </recommendedName>
</protein>
<sequence length="86" mass="9652">MKYLGIEPVRLKIAVFDFTDCEGCELQLVNKEETVADFLKALDVVNFREISSAGGNDYDIAFIEGAVSRGDEITRLIQIRKQAKLL</sequence>
<dbReference type="InterPro" id="IPR037024">
    <property type="entry name" value="NiFe_Hase_small_N_sf"/>
</dbReference>
<dbReference type="EMBL" id="BARS01005137">
    <property type="protein sequence ID" value="GAF68923.1"/>
    <property type="molecule type" value="Genomic_DNA"/>
</dbReference>
<dbReference type="GO" id="GO:0016491">
    <property type="term" value="F:oxidoreductase activity"/>
    <property type="evidence" value="ECO:0007669"/>
    <property type="project" value="UniProtKB-KW"/>
</dbReference>
<comment type="caution">
    <text evidence="3">The sequence shown here is derived from an EMBL/GenBank/DDBJ whole genome shotgun (WGS) entry which is preliminary data.</text>
</comment>
<gene>
    <name evidence="3" type="ORF">S01H1_10059</name>
</gene>
<dbReference type="InterPro" id="IPR006137">
    <property type="entry name" value="NADH_UbQ_OxRdtase-like_20kDa"/>
</dbReference>
<dbReference type="PANTHER" id="PTHR42845">
    <property type="entry name" value="COENZYME F420-REDUCING HYDROGENASE, GAMMA SUBUNIT"/>
    <property type="match status" value="1"/>
</dbReference>
<evidence type="ECO:0000256" key="1">
    <source>
        <dbReference type="ARBA" id="ARBA00023002"/>
    </source>
</evidence>
<feature type="domain" description="NADH:ubiquinone oxidoreductase-like 20kDa subunit" evidence="2">
    <location>
        <begin position="21"/>
        <end position="85"/>
    </location>
</feature>
<dbReference type="AlphaFoldDB" id="X0RJE7"/>
<dbReference type="PANTHER" id="PTHR42845:SF1">
    <property type="entry name" value="HYDROGENASE SMALL SUBUNIT"/>
    <property type="match status" value="1"/>
</dbReference>
<dbReference type="Pfam" id="PF01058">
    <property type="entry name" value="Oxidored_q6"/>
    <property type="match status" value="1"/>
</dbReference>
<dbReference type="SUPFAM" id="SSF56770">
    <property type="entry name" value="HydA/Nqo6-like"/>
    <property type="match status" value="1"/>
</dbReference>
<name>X0RJE7_9ZZZZ</name>
<feature type="non-terminal residue" evidence="3">
    <location>
        <position position="86"/>
    </location>
</feature>
<reference evidence="3" key="1">
    <citation type="journal article" date="2014" name="Front. Microbiol.">
        <title>High frequency of phylogenetically diverse reductive dehalogenase-homologous genes in deep subseafloor sedimentary metagenomes.</title>
        <authorList>
            <person name="Kawai M."/>
            <person name="Futagami T."/>
            <person name="Toyoda A."/>
            <person name="Takaki Y."/>
            <person name="Nishi S."/>
            <person name="Hori S."/>
            <person name="Arai W."/>
            <person name="Tsubouchi T."/>
            <person name="Morono Y."/>
            <person name="Uchiyama I."/>
            <person name="Ito T."/>
            <person name="Fujiyama A."/>
            <person name="Inagaki F."/>
            <person name="Takami H."/>
        </authorList>
    </citation>
    <scope>NUCLEOTIDE SEQUENCE</scope>
    <source>
        <strain evidence="3">Expedition CK06-06</strain>
    </source>
</reference>
<evidence type="ECO:0000313" key="3">
    <source>
        <dbReference type="EMBL" id="GAF68923.1"/>
    </source>
</evidence>
<evidence type="ECO:0000259" key="2">
    <source>
        <dbReference type="Pfam" id="PF01058"/>
    </source>
</evidence>
<proteinExistence type="predicted"/>
<dbReference type="InterPro" id="IPR051349">
    <property type="entry name" value="Hydrogenase_assoc-protein"/>
</dbReference>
<keyword evidence="1" id="KW-0560">Oxidoreductase</keyword>
<dbReference type="Gene3D" id="3.40.50.700">
    <property type="entry name" value="NADH:ubiquinone oxidoreductase-like, 20kDa subunit"/>
    <property type="match status" value="1"/>
</dbReference>
<accession>X0RJE7</accession>
<organism evidence="3">
    <name type="scientific">marine sediment metagenome</name>
    <dbReference type="NCBI Taxonomy" id="412755"/>
    <lineage>
        <taxon>unclassified sequences</taxon>
        <taxon>metagenomes</taxon>
        <taxon>ecological metagenomes</taxon>
    </lineage>
</organism>